<sequence>MIKWTLTQRVWVSFILLILILGVLIAIIYPLSIQQALKDDSFDLIEQEQVNNVLQQNPYSLPETGKGFLESQQAAHSVNNLLIVNNYGRLEGDPVPDSVLHKMTKAANKQKSTLGRYELKYKGSTLFYVVRKLSGSQDNAYLISYMWDTYRNKMASELWKRLLIVLISAALLSLVVAAWFAHHLKKPLKVLGSRFEEIASLNWKKPFEWKSGDEFERLSSQFEKMRRNLIRYDESQKTFLQQASHELKTPIMVIQSYAQSVKDGIYPQGNLDDTIDVIINEADQMEHRVKKLLYYARVDSLRDERPAIDTVSFGELAEQVKKRLLTQKPSIEIEIKGKDTLFHVDKEQWLIVLENLIENALRYANSKIMLVAKEKGTETQLIVKNDGEPIPEEQIEGLFQPFKKGNKGQFGLGLAIVQRIVERHGGRIHARNAEDGVVFSIIIPTNPNK</sequence>
<dbReference type="InterPro" id="IPR004358">
    <property type="entry name" value="Sig_transdc_His_kin-like_C"/>
</dbReference>
<comment type="caution">
    <text evidence="17">The sequence shown here is derived from an EMBL/GenBank/DDBJ whole genome shotgun (WGS) entry which is preliminary data.</text>
</comment>
<dbReference type="SMART" id="SM00388">
    <property type="entry name" value="HisKA"/>
    <property type="match status" value="1"/>
</dbReference>
<dbReference type="Pfam" id="PF02518">
    <property type="entry name" value="HATPase_c"/>
    <property type="match status" value="1"/>
</dbReference>
<dbReference type="CDD" id="cd00075">
    <property type="entry name" value="HATPase"/>
    <property type="match status" value="1"/>
</dbReference>
<dbReference type="InterPro" id="IPR005467">
    <property type="entry name" value="His_kinase_dom"/>
</dbReference>
<protein>
    <recommendedName>
        <fullName evidence="3">histidine kinase</fullName>
        <ecNumber evidence="3">2.7.13.3</ecNumber>
    </recommendedName>
</protein>
<evidence type="ECO:0000256" key="13">
    <source>
        <dbReference type="ARBA" id="ARBA00023136"/>
    </source>
</evidence>
<dbReference type="Gene3D" id="3.30.565.10">
    <property type="entry name" value="Histidine kinase-like ATPase, C-terminal domain"/>
    <property type="match status" value="1"/>
</dbReference>
<evidence type="ECO:0000256" key="8">
    <source>
        <dbReference type="ARBA" id="ARBA00022741"/>
    </source>
</evidence>
<keyword evidence="7 14" id="KW-0812">Transmembrane</keyword>
<comment type="subcellular location">
    <subcellularLocation>
        <location evidence="2">Cell membrane</location>
        <topology evidence="2">Multi-pass membrane protein</topology>
    </subcellularLocation>
</comment>
<keyword evidence="8" id="KW-0547">Nucleotide-binding</keyword>
<dbReference type="Pfam" id="PF00512">
    <property type="entry name" value="HisKA"/>
    <property type="match status" value="1"/>
</dbReference>
<evidence type="ECO:0000256" key="6">
    <source>
        <dbReference type="ARBA" id="ARBA00022679"/>
    </source>
</evidence>
<keyword evidence="10" id="KW-0067">ATP-binding</keyword>
<dbReference type="Proteomes" id="UP001596505">
    <property type="component" value="Unassembled WGS sequence"/>
</dbReference>
<dbReference type="Gene3D" id="1.10.287.130">
    <property type="match status" value="1"/>
</dbReference>
<dbReference type="PANTHER" id="PTHR45528">
    <property type="entry name" value="SENSOR HISTIDINE KINASE CPXA"/>
    <property type="match status" value="1"/>
</dbReference>
<accession>A0ABW2PTU1</accession>
<evidence type="ECO:0000256" key="10">
    <source>
        <dbReference type="ARBA" id="ARBA00022840"/>
    </source>
</evidence>
<dbReference type="SMART" id="SM00387">
    <property type="entry name" value="HATPase_c"/>
    <property type="match status" value="1"/>
</dbReference>
<dbReference type="PROSITE" id="PS50885">
    <property type="entry name" value="HAMP"/>
    <property type="match status" value="1"/>
</dbReference>
<name>A0ABW2PTU1_9BACL</name>
<dbReference type="GO" id="GO:0016301">
    <property type="term" value="F:kinase activity"/>
    <property type="evidence" value="ECO:0007669"/>
    <property type="project" value="UniProtKB-KW"/>
</dbReference>
<feature type="domain" description="Histidine kinase" evidence="15">
    <location>
        <begin position="242"/>
        <end position="447"/>
    </location>
</feature>
<evidence type="ECO:0000256" key="12">
    <source>
        <dbReference type="ARBA" id="ARBA00023012"/>
    </source>
</evidence>
<keyword evidence="5" id="KW-0597">Phosphoprotein</keyword>
<keyword evidence="6" id="KW-0808">Transferase</keyword>
<evidence type="ECO:0000259" key="16">
    <source>
        <dbReference type="PROSITE" id="PS50885"/>
    </source>
</evidence>
<keyword evidence="12" id="KW-0902">Two-component regulatory system</keyword>
<evidence type="ECO:0000256" key="2">
    <source>
        <dbReference type="ARBA" id="ARBA00004651"/>
    </source>
</evidence>
<evidence type="ECO:0000256" key="4">
    <source>
        <dbReference type="ARBA" id="ARBA00022475"/>
    </source>
</evidence>
<dbReference type="SMART" id="SM00304">
    <property type="entry name" value="HAMP"/>
    <property type="match status" value="1"/>
</dbReference>
<evidence type="ECO:0000256" key="9">
    <source>
        <dbReference type="ARBA" id="ARBA00022777"/>
    </source>
</evidence>
<feature type="transmembrane region" description="Helical" evidence="14">
    <location>
        <begin position="162"/>
        <end position="181"/>
    </location>
</feature>
<evidence type="ECO:0000259" key="15">
    <source>
        <dbReference type="PROSITE" id="PS50109"/>
    </source>
</evidence>
<keyword evidence="13 14" id="KW-0472">Membrane</keyword>
<proteinExistence type="predicted"/>
<dbReference type="InterPro" id="IPR036890">
    <property type="entry name" value="HATPase_C_sf"/>
</dbReference>
<evidence type="ECO:0000256" key="7">
    <source>
        <dbReference type="ARBA" id="ARBA00022692"/>
    </source>
</evidence>
<dbReference type="EC" id="2.7.13.3" evidence="3"/>
<dbReference type="SUPFAM" id="SSF47384">
    <property type="entry name" value="Homodimeric domain of signal transducing histidine kinase"/>
    <property type="match status" value="1"/>
</dbReference>
<dbReference type="Pfam" id="PF00672">
    <property type="entry name" value="HAMP"/>
    <property type="match status" value="1"/>
</dbReference>
<keyword evidence="9 17" id="KW-0418">Kinase</keyword>
<keyword evidence="18" id="KW-1185">Reference proteome</keyword>
<dbReference type="PROSITE" id="PS50109">
    <property type="entry name" value="HIS_KIN"/>
    <property type="match status" value="1"/>
</dbReference>
<evidence type="ECO:0000256" key="11">
    <source>
        <dbReference type="ARBA" id="ARBA00022989"/>
    </source>
</evidence>
<keyword evidence="11 14" id="KW-1133">Transmembrane helix</keyword>
<dbReference type="RefSeq" id="WP_380962913.1">
    <property type="nucleotide sequence ID" value="NZ_JBHTCO010000002.1"/>
</dbReference>
<dbReference type="PRINTS" id="PR00344">
    <property type="entry name" value="BCTRLSENSOR"/>
</dbReference>
<dbReference type="EMBL" id="JBHTCO010000002">
    <property type="protein sequence ID" value="MFC7391670.1"/>
    <property type="molecule type" value="Genomic_DNA"/>
</dbReference>
<dbReference type="InterPro" id="IPR003661">
    <property type="entry name" value="HisK_dim/P_dom"/>
</dbReference>
<evidence type="ECO:0000256" key="5">
    <source>
        <dbReference type="ARBA" id="ARBA00022553"/>
    </source>
</evidence>
<dbReference type="Gene3D" id="6.10.340.10">
    <property type="match status" value="1"/>
</dbReference>
<dbReference type="InterPro" id="IPR050398">
    <property type="entry name" value="HssS/ArlS-like"/>
</dbReference>
<evidence type="ECO:0000313" key="17">
    <source>
        <dbReference type="EMBL" id="MFC7391670.1"/>
    </source>
</evidence>
<dbReference type="SUPFAM" id="SSF55874">
    <property type="entry name" value="ATPase domain of HSP90 chaperone/DNA topoisomerase II/histidine kinase"/>
    <property type="match status" value="1"/>
</dbReference>
<dbReference type="CDD" id="cd06225">
    <property type="entry name" value="HAMP"/>
    <property type="match status" value="1"/>
</dbReference>
<comment type="catalytic activity">
    <reaction evidence="1">
        <text>ATP + protein L-histidine = ADP + protein N-phospho-L-histidine.</text>
        <dbReference type="EC" id="2.7.13.3"/>
    </reaction>
</comment>
<evidence type="ECO:0000256" key="3">
    <source>
        <dbReference type="ARBA" id="ARBA00012438"/>
    </source>
</evidence>
<gene>
    <name evidence="17" type="ORF">ACFQRG_01510</name>
</gene>
<dbReference type="InterPro" id="IPR036097">
    <property type="entry name" value="HisK_dim/P_sf"/>
</dbReference>
<dbReference type="InterPro" id="IPR003660">
    <property type="entry name" value="HAMP_dom"/>
</dbReference>
<dbReference type="InterPro" id="IPR003594">
    <property type="entry name" value="HATPase_dom"/>
</dbReference>
<organism evidence="17 18">
    <name type="scientific">Scopulibacillus cellulosilyticus</name>
    <dbReference type="NCBI Taxonomy" id="2665665"/>
    <lineage>
        <taxon>Bacteria</taxon>
        <taxon>Bacillati</taxon>
        <taxon>Bacillota</taxon>
        <taxon>Bacilli</taxon>
        <taxon>Bacillales</taxon>
        <taxon>Sporolactobacillaceae</taxon>
        <taxon>Scopulibacillus</taxon>
    </lineage>
</organism>
<evidence type="ECO:0000256" key="1">
    <source>
        <dbReference type="ARBA" id="ARBA00000085"/>
    </source>
</evidence>
<feature type="domain" description="HAMP" evidence="16">
    <location>
        <begin position="182"/>
        <end position="234"/>
    </location>
</feature>
<keyword evidence="4" id="KW-1003">Cell membrane</keyword>
<evidence type="ECO:0000313" key="18">
    <source>
        <dbReference type="Proteomes" id="UP001596505"/>
    </source>
</evidence>
<feature type="transmembrane region" description="Helical" evidence="14">
    <location>
        <begin position="12"/>
        <end position="31"/>
    </location>
</feature>
<dbReference type="CDD" id="cd00082">
    <property type="entry name" value="HisKA"/>
    <property type="match status" value="1"/>
</dbReference>
<reference evidence="18" key="1">
    <citation type="journal article" date="2019" name="Int. J. Syst. Evol. Microbiol.">
        <title>The Global Catalogue of Microorganisms (GCM) 10K type strain sequencing project: providing services to taxonomists for standard genome sequencing and annotation.</title>
        <authorList>
            <consortium name="The Broad Institute Genomics Platform"/>
            <consortium name="The Broad Institute Genome Sequencing Center for Infectious Disease"/>
            <person name="Wu L."/>
            <person name="Ma J."/>
        </authorList>
    </citation>
    <scope>NUCLEOTIDE SEQUENCE [LARGE SCALE GENOMIC DNA]</scope>
    <source>
        <strain evidence="18">CGMCC 1.16305</strain>
    </source>
</reference>
<evidence type="ECO:0000256" key="14">
    <source>
        <dbReference type="SAM" id="Phobius"/>
    </source>
</evidence>
<dbReference type="PANTHER" id="PTHR45528:SF1">
    <property type="entry name" value="SENSOR HISTIDINE KINASE CPXA"/>
    <property type="match status" value="1"/>
</dbReference>
<dbReference type="SUPFAM" id="SSF158472">
    <property type="entry name" value="HAMP domain-like"/>
    <property type="match status" value="1"/>
</dbReference>